<dbReference type="InterPro" id="IPR022749">
    <property type="entry name" value="D12N6_MeTrfase_N"/>
</dbReference>
<dbReference type="Pfam" id="PF02384">
    <property type="entry name" value="N6_Mtase"/>
    <property type="match status" value="1"/>
</dbReference>
<comment type="similarity">
    <text evidence="1">Belongs to the N(4)/N(6)-methyltransferase family.</text>
</comment>
<keyword evidence="4" id="KW-0808">Transferase</keyword>
<comment type="caution">
    <text evidence="11">The sequence shown here is derived from an EMBL/GenBank/DDBJ whole genome shotgun (WGS) entry which is preliminary data.</text>
</comment>
<comment type="catalytic activity">
    <reaction evidence="7">
        <text>a 2'-deoxyadenosine in DNA + S-adenosyl-L-methionine = an N(6)-methyl-2'-deoxyadenosine in DNA + S-adenosyl-L-homocysteine + H(+)</text>
        <dbReference type="Rhea" id="RHEA:15197"/>
        <dbReference type="Rhea" id="RHEA-COMP:12418"/>
        <dbReference type="Rhea" id="RHEA-COMP:12419"/>
        <dbReference type="ChEBI" id="CHEBI:15378"/>
        <dbReference type="ChEBI" id="CHEBI:57856"/>
        <dbReference type="ChEBI" id="CHEBI:59789"/>
        <dbReference type="ChEBI" id="CHEBI:90615"/>
        <dbReference type="ChEBI" id="CHEBI:90616"/>
        <dbReference type="EC" id="2.1.1.72"/>
    </reaction>
</comment>
<dbReference type="Proteomes" id="UP000646152">
    <property type="component" value="Unassembled WGS sequence"/>
</dbReference>
<protein>
    <recommendedName>
        <fullName evidence="2">site-specific DNA-methyltransferase (adenine-specific)</fullName>
        <ecNumber evidence="2">2.1.1.72</ecNumber>
    </recommendedName>
</protein>
<gene>
    <name evidence="11" type="ORF">GCM10011502_26810</name>
</gene>
<proteinExistence type="inferred from homology"/>
<dbReference type="PROSITE" id="PS00092">
    <property type="entry name" value="N6_MTASE"/>
    <property type="match status" value="1"/>
</dbReference>
<dbReference type="InterPro" id="IPR004546">
    <property type="entry name" value="Restrct_endonuc_T1M"/>
</dbReference>
<dbReference type="PRINTS" id="PR00507">
    <property type="entry name" value="N12N6MTFRASE"/>
</dbReference>
<evidence type="ECO:0000256" key="2">
    <source>
        <dbReference type="ARBA" id="ARBA00011900"/>
    </source>
</evidence>
<dbReference type="EMBL" id="BMKE01000027">
    <property type="protein sequence ID" value="GGB52287.1"/>
    <property type="molecule type" value="Genomic_DNA"/>
</dbReference>
<dbReference type="Pfam" id="PF12161">
    <property type="entry name" value="HsdM_N"/>
    <property type="match status" value="1"/>
</dbReference>
<evidence type="ECO:0000259" key="10">
    <source>
        <dbReference type="Pfam" id="PF12161"/>
    </source>
</evidence>
<evidence type="ECO:0000256" key="5">
    <source>
        <dbReference type="ARBA" id="ARBA00022691"/>
    </source>
</evidence>
<keyword evidence="11" id="KW-0378">Hydrolase</keyword>
<keyword evidence="8" id="KW-0175">Coiled coil</keyword>
<dbReference type="PANTHER" id="PTHR42933:SF3">
    <property type="entry name" value="TYPE I RESTRICTION ENZYME MJAVIII METHYLASE SUBUNIT"/>
    <property type="match status" value="1"/>
</dbReference>
<dbReference type="InterPro" id="IPR051537">
    <property type="entry name" value="DNA_Adenine_Mtase"/>
</dbReference>
<evidence type="ECO:0000256" key="7">
    <source>
        <dbReference type="ARBA" id="ARBA00047942"/>
    </source>
</evidence>
<dbReference type="InterPro" id="IPR003356">
    <property type="entry name" value="DNA_methylase_A-5"/>
</dbReference>
<feature type="domain" description="DNA methylase adenine-specific" evidence="9">
    <location>
        <begin position="181"/>
        <end position="484"/>
    </location>
</feature>
<evidence type="ECO:0000259" key="9">
    <source>
        <dbReference type="Pfam" id="PF02384"/>
    </source>
</evidence>
<dbReference type="InterPro" id="IPR038333">
    <property type="entry name" value="T1MK-like_N_sf"/>
</dbReference>
<keyword evidence="5" id="KW-0949">S-adenosyl-L-methionine</keyword>
<evidence type="ECO:0000256" key="8">
    <source>
        <dbReference type="SAM" id="Coils"/>
    </source>
</evidence>
<dbReference type="GO" id="GO:0004519">
    <property type="term" value="F:endonuclease activity"/>
    <property type="evidence" value="ECO:0007669"/>
    <property type="project" value="UniProtKB-KW"/>
</dbReference>
<name>A0ABQ1ITT5_9GAMM</name>
<evidence type="ECO:0000256" key="1">
    <source>
        <dbReference type="ARBA" id="ARBA00006594"/>
    </source>
</evidence>
<keyword evidence="3" id="KW-0489">Methyltransferase</keyword>
<dbReference type="PANTHER" id="PTHR42933">
    <property type="entry name" value="SLR6095 PROTEIN"/>
    <property type="match status" value="1"/>
</dbReference>
<feature type="domain" description="N6 adenine-specific DNA methyltransferase N-terminal" evidence="10">
    <location>
        <begin position="12"/>
        <end position="167"/>
    </location>
</feature>
<keyword evidence="11" id="KW-0540">Nuclease</keyword>
<accession>A0ABQ1ITT5</accession>
<keyword evidence="11" id="KW-0255">Endonuclease</keyword>
<feature type="coiled-coil region" evidence="8">
    <location>
        <begin position="663"/>
        <end position="723"/>
    </location>
</feature>
<dbReference type="SUPFAM" id="SSF53335">
    <property type="entry name" value="S-adenosyl-L-methionine-dependent methyltransferases"/>
    <property type="match status" value="1"/>
</dbReference>
<evidence type="ECO:0000256" key="3">
    <source>
        <dbReference type="ARBA" id="ARBA00022603"/>
    </source>
</evidence>
<evidence type="ECO:0000256" key="6">
    <source>
        <dbReference type="ARBA" id="ARBA00022747"/>
    </source>
</evidence>
<reference evidence="12" key="1">
    <citation type="journal article" date="2019" name="Int. J. Syst. Evol. Microbiol.">
        <title>The Global Catalogue of Microorganisms (GCM) 10K type strain sequencing project: providing services to taxonomists for standard genome sequencing and annotation.</title>
        <authorList>
            <consortium name="The Broad Institute Genomics Platform"/>
            <consortium name="The Broad Institute Genome Sequencing Center for Infectious Disease"/>
            <person name="Wu L."/>
            <person name="Ma J."/>
        </authorList>
    </citation>
    <scope>NUCLEOTIDE SEQUENCE [LARGE SCALE GENOMIC DNA]</scope>
    <source>
        <strain evidence="12">CGMCC 1.15923</strain>
    </source>
</reference>
<evidence type="ECO:0000256" key="4">
    <source>
        <dbReference type="ARBA" id="ARBA00022679"/>
    </source>
</evidence>
<feature type="coiled-coil region" evidence="8">
    <location>
        <begin position="805"/>
        <end position="832"/>
    </location>
</feature>
<dbReference type="Gene3D" id="3.40.50.150">
    <property type="entry name" value="Vaccinia Virus protein VP39"/>
    <property type="match status" value="1"/>
</dbReference>
<dbReference type="RefSeq" id="WP_188630641.1">
    <property type="nucleotide sequence ID" value="NZ_BMKE01000027.1"/>
</dbReference>
<keyword evidence="6" id="KW-0680">Restriction system</keyword>
<dbReference type="EC" id="2.1.1.72" evidence="2"/>
<evidence type="ECO:0000313" key="12">
    <source>
        <dbReference type="Proteomes" id="UP000646152"/>
    </source>
</evidence>
<dbReference type="InterPro" id="IPR029063">
    <property type="entry name" value="SAM-dependent_MTases_sf"/>
</dbReference>
<sequence length="908" mass="103050">MKLTLSQLEGLLLRACDDLRGSMDASEYKEYIFGMLFLKRASDLFDQRREELRDQFEAQGMSEEDIVIELNDPDHYSGKYFYVPPRARWNESWEEIEVKDGIQKVIHRPALKHTKENVGTALNKALAAIEDANSEALQDVLTGINFNRKIGQRTLDDDTLADFIQNFEKIPLRDEDFEFPDLLGAAYEWLIKFFADSAGKKAGEFYTPWEVVRLCAEICDPEEGMSVYDPTVGSGGMLIQMRDFLREKGGDASELALYGQEKIGTTWSICKMNMLLHGISHADIRQEDTLREPQHLGEDNELKRFDRVVANPPFSQNYIKKDLKFPGRFSVMMPEKGKKADLMFVQHMLSVLKHNGRLATVLPHGVLFRGGEEKEARKHFIEHGYLEAVIGLPGNLFYGTGIPACIFVLNKENAAQRNTVLFINADREYREGKAQNHLRPEDIDKIINTYRQGQEVPAYARPVPIAEIKAEDYNCNIRRYVDNAPPAEPHDVRAHLHGGVPIAEIDSLSHYWENYAGLKTDLFVPRDQTYMDFSLNIESKREIAGFINEHKGVQTANQIILDLLEAWWEANLPIVEALAPDADNQHARPRNVYVMRSQLLRSIEQALAEQSLLTPFQVRGAFAGYVDQLKSDFKSIAASGWGPELIPDDEILQSQFPEVLKEQEQTQNRLAELQALFTAANEEDFEDDDDTGVLPNDEVKSKRDELKAVNAEWKAQLKIIKNLASNLYTELNVAGQLPKGSKKGYYCSEGLTTKDTEFGNGLRIVELAIQQGLESDWIAPLKGAVEQAQHAYNTAQRVDINLTRHKALEDEVKELRATLKSIETKRDDLVASARNKISVDEARTVIIARLKALLSALYQSYLRTEQRACIKAVENLWAKYAVTAKQIEMERDTASQQLKAFLVELGYE</sequence>
<dbReference type="InterPro" id="IPR002052">
    <property type="entry name" value="DNA_methylase_N6_adenine_CS"/>
</dbReference>
<keyword evidence="12" id="KW-1185">Reference proteome</keyword>
<evidence type="ECO:0000313" key="11">
    <source>
        <dbReference type="EMBL" id="GGB52287.1"/>
    </source>
</evidence>
<dbReference type="NCBIfam" id="TIGR00497">
    <property type="entry name" value="hsdM"/>
    <property type="match status" value="1"/>
</dbReference>
<organism evidence="11 12">
    <name type="scientific">Oceanisphaera marina</name>
    <dbReference type="NCBI Taxonomy" id="2017550"/>
    <lineage>
        <taxon>Bacteria</taxon>
        <taxon>Pseudomonadati</taxon>
        <taxon>Pseudomonadota</taxon>
        <taxon>Gammaproteobacteria</taxon>
        <taxon>Aeromonadales</taxon>
        <taxon>Aeromonadaceae</taxon>
        <taxon>Oceanisphaera</taxon>
    </lineage>
</organism>
<dbReference type="Gene3D" id="1.20.1260.30">
    <property type="match status" value="1"/>
</dbReference>